<keyword evidence="3" id="KW-1185">Reference proteome</keyword>
<reference evidence="2 3" key="1">
    <citation type="submission" date="2022-11" db="EMBL/GenBank/DDBJ databases">
        <title>Minimal conservation of predation-associated metabolite biosynthetic gene clusters underscores biosynthetic potential of Myxococcota including descriptions for ten novel species: Archangium lansinium sp. nov., Myxococcus landrumus sp. nov., Nannocystis bai.</title>
        <authorList>
            <person name="Ahearne A."/>
            <person name="Stevens C."/>
            <person name="Phillips K."/>
        </authorList>
    </citation>
    <scope>NUCLEOTIDE SEQUENCE [LARGE SCALE GENOMIC DNA]</scope>
    <source>
        <strain evidence="2 3">MIWBW</strain>
    </source>
</reference>
<dbReference type="Pfam" id="PF09937">
    <property type="entry name" value="DUF2169"/>
    <property type="match status" value="1"/>
</dbReference>
<gene>
    <name evidence="2" type="ORF">OV287_40560</name>
</gene>
<evidence type="ECO:0000313" key="3">
    <source>
        <dbReference type="Proteomes" id="UP001207654"/>
    </source>
</evidence>
<accession>A0ABT4AGP6</accession>
<evidence type="ECO:0000313" key="2">
    <source>
        <dbReference type="EMBL" id="MCY1080756.1"/>
    </source>
</evidence>
<dbReference type="RefSeq" id="WP_267539392.1">
    <property type="nucleotide sequence ID" value="NZ_JAPNKA010000001.1"/>
</dbReference>
<protein>
    <submittedName>
        <fullName evidence="2">DUF2169 domain-containing protein</fullName>
    </submittedName>
</protein>
<dbReference type="Proteomes" id="UP001207654">
    <property type="component" value="Unassembled WGS sequence"/>
</dbReference>
<feature type="domain" description="DUF2169" evidence="1">
    <location>
        <begin position="30"/>
        <end position="324"/>
    </location>
</feature>
<name>A0ABT4AGP6_9BACT</name>
<sequence>MPQPIADLVRKGFVNLTPFAADMFLLQDEHGADVLTLVVKATFVLQAKGALAPLQPSPPVSAEPVFHGAPGASSLKYETEAVFTKEATDVVLLGHAHAPKGRATEVEVSLRLGPLHKRVLVLGNRVWSRFLGSTTMNAPLPFERIPLTYERSFGGWDRSNPEKPEAELRNPVGTGFIARPSQATYDGLLLPNLEDPQHRIRHPSDRPPPAGFGFIASHWQPRLRLAGSYDQAWKEERFPLVPKDFDRRHLNAAPADQQVPGFLSGGEPVELLNASARGPLRFLLPTHRFEGVVMLHSGRRHALPMPLDTVVIDTDEERLVMVWRGSLPIHRRVHEVLWTKVQEPGGGQRP</sequence>
<proteinExistence type="predicted"/>
<dbReference type="InterPro" id="IPR018683">
    <property type="entry name" value="DUF2169"/>
</dbReference>
<organism evidence="2 3">
    <name type="scientific">Archangium lansingense</name>
    <dbReference type="NCBI Taxonomy" id="2995310"/>
    <lineage>
        <taxon>Bacteria</taxon>
        <taxon>Pseudomonadati</taxon>
        <taxon>Myxococcota</taxon>
        <taxon>Myxococcia</taxon>
        <taxon>Myxococcales</taxon>
        <taxon>Cystobacterineae</taxon>
        <taxon>Archangiaceae</taxon>
        <taxon>Archangium</taxon>
    </lineage>
</organism>
<evidence type="ECO:0000259" key="1">
    <source>
        <dbReference type="Pfam" id="PF09937"/>
    </source>
</evidence>
<comment type="caution">
    <text evidence="2">The sequence shown here is derived from an EMBL/GenBank/DDBJ whole genome shotgun (WGS) entry which is preliminary data.</text>
</comment>
<dbReference type="EMBL" id="JAPNKA010000001">
    <property type="protein sequence ID" value="MCY1080756.1"/>
    <property type="molecule type" value="Genomic_DNA"/>
</dbReference>